<dbReference type="SUPFAM" id="SSF52540">
    <property type="entry name" value="P-loop containing nucleoside triphosphate hydrolases"/>
    <property type="match status" value="1"/>
</dbReference>
<proteinExistence type="predicted"/>
<keyword evidence="1 3" id="KW-0853">WD repeat</keyword>
<dbReference type="Gene3D" id="2.130.10.10">
    <property type="entry name" value="YVTN repeat-like/Quinoprotein amine dehydrogenase"/>
    <property type="match status" value="4"/>
</dbReference>
<evidence type="ECO:0000256" key="1">
    <source>
        <dbReference type="ARBA" id="ARBA00022574"/>
    </source>
</evidence>
<dbReference type="PANTHER" id="PTHR19871">
    <property type="entry name" value="BETA TRANSDUCIN-RELATED PROTEIN"/>
    <property type="match status" value="1"/>
</dbReference>
<keyword evidence="8" id="KW-1185">Reference proteome</keyword>
<dbReference type="PANTHER" id="PTHR19871:SF14">
    <property type="entry name" value="DUF4062 DOMAIN-CONTAINING PROTEIN"/>
    <property type="match status" value="1"/>
</dbReference>
<evidence type="ECO:0000259" key="6">
    <source>
        <dbReference type="Pfam" id="PF25469"/>
    </source>
</evidence>
<dbReference type="Pfam" id="PF25469">
    <property type="entry name" value="WHD_NWD1"/>
    <property type="match status" value="1"/>
</dbReference>
<evidence type="ECO:0000256" key="2">
    <source>
        <dbReference type="ARBA" id="ARBA00022737"/>
    </source>
</evidence>
<comment type="caution">
    <text evidence="7">The sequence shown here is derived from an EMBL/GenBank/DDBJ whole genome shotgun (WGS) entry which is preliminary data.</text>
</comment>
<evidence type="ECO:0000259" key="5">
    <source>
        <dbReference type="Pfam" id="PF13191"/>
    </source>
</evidence>
<dbReference type="EMBL" id="BLXT01002557">
    <property type="protein sequence ID" value="GFN95853.1"/>
    <property type="molecule type" value="Genomic_DNA"/>
</dbReference>
<dbReference type="InterPro" id="IPR027417">
    <property type="entry name" value="P-loop_NTPase"/>
</dbReference>
<name>A0AAV3ZN85_9GAST</name>
<keyword evidence="2" id="KW-0677">Repeat</keyword>
<evidence type="ECO:0000256" key="3">
    <source>
        <dbReference type="PROSITE-ProRule" id="PRU00221"/>
    </source>
</evidence>
<evidence type="ECO:0000313" key="8">
    <source>
        <dbReference type="Proteomes" id="UP000735302"/>
    </source>
</evidence>
<dbReference type="InterPro" id="IPR052752">
    <property type="entry name" value="NACHT-WD_repeat"/>
</dbReference>
<protein>
    <submittedName>
        <fullName evidence="7">NACHT and WD repeat domain-containing protein 1</fullName>
    </submittedName>
</protein>
<dbReference type="SUPFAM" id="SSF101898">
    <property type="entry name" value="NHL repeat"/>
    <property type="match status" value="1"/>
</dbReference>
<accession>A0AAV3ZN85</accession>
<sequence length="1578" mass="177689">MSHKYGYRDFPRSIPAEEFDKLIAGVKDDEAKDMLLRWFQRDDNSDPPVYVLQPISSQLPDTKSEVAELRADAWKYWMTQNSRMHSALAESASETLEPSRHNAYLQSVSEAEVGKVAEGLTNISKDRLVWFHRVITDIDQVDVDKERDILRRYKDTTSDPLKDEESQKLLHSLEENTLKQSIASSNIYQYEVQWQPKEGINPDTNSDHRKYLTKLCQDAEQRLVSLCEKAFNHRQKNATRDPLFQETLQHINFCRTKCQSFYGRAGSLKLIEDYLKGSSTAPFIIHGPSGCGKTSLVAMAARKAYEIIGKTGITVLRFIGTTPDSTTLTSLLISVIGQVLKAGNFSSNKTINLSSFNAKQLALQLLVVLNRVAKVTPVVILLDSLDQFDPSHDARHLTWLPTKLPANVKVIVSTLPDAQYEAFPYLQVKFKDVPENFLEVPELDDNDITGILDQWLAAAGRKLTQAQRFSVLDAFHKCPLPLFLRLSFDEACKWKSYTRPEMAVLQATIRDCINRLLSEMEKSHGQVFVSRALGYLTASESGLSEAELEDILSCDDRVLGDVYRFWTPPVRRLPPLLLVRMKRDLGDYVVNRGADGKQVFFWYHRQFIEASRARYCSDEDTVREYHDGLAHFFAGTWGDGNPKPFLDNQGREQKADRLVASQPLVLGEEFNIRKLGNQALHRNRSLNLILLKSECLLNLDFLQAKIKSLGVRSVLDDFREARLVFPNDLALEGVGEALQLSQNALAYDARLLPSQLLGRIRAGRIRNLPEVSVLLAQCENTAQLCLVPDRPLLEPTGGILVHSIAEHSDSISAMVVNREATIAVTCEDLGIIKTYDVQAGKVLKTISGIGKGADRLRLANGDSTIIANPTGKLVAYDIMTGAKKWNLDLPKNVSQFVVGGPNFSTVLVIRSRTLTFVNAETGDQIGENSELPDTIPKGIKFNATMPDVGNEKYMVTVESDQKGVFVFDAVDHKLSHYKRALKSYKDEKNEKVDGTVEGLAISHDGNTLYMANYMDNDLHLVDTATLDIIKSYPGCKADYSDKFHLSNDGCYIYFSNSNFVRVWELSTGKKATILNEPNVLNIEDVYTADMNIFVTSNSDRTLKIWDLSRADNPTIEFKDLSKDHRSSQKQLSLQDLMALDSPRYFLTVRTQGEEQILAIFDTSTLKYICQGRWNFKKNSDNKMSYIRYAGDWKISFEMNRRCRVLDLRTMKVTSVVQGQAPQYSSECFVVNNGKELATLSRGRMNVKLVDKSSGKIVSILKGGQKNRIDTLVTNKTGTKLVADCEGPLLVFDIINRCLEVEITPGMVNQKDDLYLSDAAISPDGVYLFFTAEYNIPKEKLEKGVKNKSVTSIFVFSISEKKLVHVLCDVEDFNKLSLVTTDQTVCVDGLELLDETRIVSTHDDFIVRVWDFLNGSLLQRLKGHISYVRASVCPGSSLLVTNGNWDEEYTIRLWNIPTWECVALYRYESDITEIQFMGPKSTSLIGRVKSNIQPITFKLKGEGLKEVVANPVQESSLPSVFELKGNVPIDISHPSDDTIDDDNPDSDPEEVDEDDDDDDEIEDTEEEISDDEAWLKEKD</sequence>
<dbReference type="InterPro" id="IPR011047">
    <property type="entry name" value="Quinoprotein_ADH-like_sf"/>
</dbReference>
<dbReference type="InterPro" id="IPR041664">
    <property type="entry name" value="AAA_16"/>
</dbReference>
<dbReference type="SMART" id="SM00320">
    <property type="entry name" value="WD40"/>
    <property type="match status" value="4"/>
</dbReference>
<dbReference type="InterPro" id="IPR057588">
    <property type="entry name" value="NWD1/2-like_WH"/>
</dbReference>
<feature type="repeat" description="WD" evidence="3">
    <location>
        <begin position="1086"/>
        <end position="1115"/>
    </location>
</feature>
<dbReference type="InterPro" id="IPR001680">
    <property type="entry name" value="WD40_rpt"/>
</dbReference>
<dbReference type="SUPFAM" id="SSF50998">
    <property type="entry name" value="Quinoprotein alcohol dehydrogenase-like"/>
    <property type="match status" value="1"/>
</dbReference>
<dbReference type="PROSITE" id="PS50082">
    <property type="entry name" value="WD_REPEATS_2"/>
    <property type="match status" value="1"/>
</dbReference>
<dbReference type="Pfam" id="PF13191">
    <property type="entry name" value="AAA_16"/>
    <property type="match status" value="1"/>
</dbReference>
<feature type="region of interest" description="Disordered" evidence="4">
    <location>
        <begin position="1527"/>
        <end position="1578"/>
    </location>
</feature>
<organism evidence="7 8">
    <name type="scientific">Plakobranchus ocellatus</name>
    <dbReference type="NCBI Taxonomy" id="259542"/>
    <lineage>
        <taxon>Eukaryota</taxon>
        <taxon>Metazoa</taxon>
        <taxon>Spiralia</taxon>
        <taxon>Lophotrochozoa</taxon>
        <taxon>Mollusca</taxon>
        <taxon>Gastropoda</taxon>
        <taxon>Heterobranchia</taxon>
        <taxon>Euthyneura</taxon>
        <taxon>Panpulmonata</taxon>
        <taxon>Sacoglossa</taxon>
        <taxon>Placobranchoidea</taxon>
        <taxon>Plakobranchidae</taxon>
        <taxon>Plakobranchus</taxon>
    </lineage>
</organism>
<evidence type="ECO:0000313" key="7">
    <source>
        <dbReference type="EMBL" id="GFN95853.1"/>
    </source>
</evidence>
<dbReference type="InterPro" id="IPR015943">
    <property type="entry name" value="WD40/YVTN_repeat-like_dom_sf"/>
</dbReference>
<dbReference type="Proteomes" id="UP000735302">
    <property type="component" value="Unassembled WGS sequence"/>
</dbReference>
<reference evidence="7 8" key="1">
    <citation type="journal article" date="2021" name="Elife">
        <title>Chloroplast acquisition without the gene transfer in kleptoplastic sea slugs, Plakobranchus ocellatus.</title>
        <authorList>
            <person name="Maeda T."/>
            <person name="Takahashi S."/>
            <person name="Yoshida T."/>
            <person name="Shimamura S."/>
            <person name="Takaki Y."/>
            <person name="Nagai Y."/>
            <person name="Toyoda A."/>
            <person name="Suzuki Y."/>
            <person name="Arimoto A."/>
            <person name="Ishii H."/>
            <person name="Satoh N."/>
            <person name="Nishiyama T."/>
            <person name="Hasebe M."/>
            <person name="Maruyama T."/>
            <person name="Minagawa J."/>
            <person name="Obokata J."/>
            <person name="Shigenobu S."/>
        </authorList>
    </citation>
    <scope>NUCLEOTIDE SEQUENCE [LARGE SCALE GENOMIC DNA]</scope>
</reference>
<evidence type="ECO:0000256" key="4">
    <source>
        <dbReference type="SAM" id="MobiDB-lite"/>
    </source>
</evidence>
<feature type="compositionally biased region" description="Acidic residues" evidence="4">
    <location>
        <begin position="1536"/>
        <end position="1571"/>
    </location>
</feature>
<dbReference type="Gene3D" id="3.40.50.300">
    <property type="entry name" value="P-loop containing nucleotide triphosphate hydrolases"/>
    <property type="match status" value="1"/>
</dbReference>
<feature type="domain" description="NWD1/2-like winged helix-turn-helix" evidence="6">
    <location>
        <begin position="506"/>
        <end position="622"/>
    </location>
</feature>
<feature type="domain" description="Orc1-like AAA ATPase" evidence="5">
    <location>
        <begin position="261"/>
        <end position="408"/>
    </location>
</feature>
<dbReference type="SUPFAM" id="SSF69322">
    <property type="entry name" value="Tricorn protease domain 2"/>
    <property type="match status" value="1"/>
</dbReference>
<gene>
    <name evidence="7" type="ORF">PoB_002235900</name>
</gene>